<proteinExistence type="predicted"/>
<keyword evidence="2" id="KW-1185">Reference proteome</keyword>
<dbReference type="EMBL" id="JAPDRQ010000071">
    <property type="protein sequence ID" value="KAJ9656895.1"/>
    <property type="molecule type" value="Genomic_DNA"/>
</dbReference>
<accession>A0ACC3A7X3</accession>
<protein>
    <submittedName>
        <fullName evidence="1">Uncharacterized protein</fullName>
    </submittedName>
</protein>
<name>A0ACC3A7X3_9EURO</name>
<dbReference type="Proteomes" id="UP001172386">
    <property type="component" value="Unassembled WGS sequence"/>
</dbReference>
<organism evidence="1 2">
    <name type="scientific">Neophaeococcomyces mojaviensis</name>
    <dbReference type="NCBI Taxonomy" id="3383035"/>
    <lineage>
        <taxon>Eukaryota</taxon>
        <taxon>Fungi</taxon>
        <taxon>Dikarya</taxon>
        <taxon>Ascomycota</taxon>
        <taxon>Pezizomycotina</taxon>
        <taxon>Eurotiomycetes</taxon>
        <taxon>Chaetothyriomycetidae</taxon>
        <taxon>Chaetothyriales</taxon>
        <taxon>Chaetothyriales incertae sedis</taxon>
        <taxon>Neophaeococcomyces</taxon>
    </lineage>
</organism>
<reference evidence="1" key="1">
    <citation type="submission" date="2022-10" db="EMBL/GenBank/DDBJ databases">
        <title>Culturing micro-colonial fungi from biological soil crusts in the Mojave desert and describing Neophaeococcomyces mojavensis, and introducing the new genera and species Taxawa tesnikishii.</title>
        <authorList>
            <person name="Kurbessoian T."/>
            <person name="Stajich J.E."/>
        </authorList>
    </citation>
    <scope>NUCLEOTIDE SEQUENCE</scope>
    <source>
        <strain evidence="1">JES_112</strain>
    </source>
</reference>
<evidence type="ECO:0000313" key="1">
    <source>
        <dbReference type="EMBL" id="KAJ9656895.1"/>
    </source>
</evidence>
<evidence type="ECO:0000313" key="2">
    <source>
        <dbReference type="Proteomes" id="UP001172386"/>
    </source>
</evidence>
<gene>
    <name evidence="1" type="ORF">H2198_004648</name>
</gene>
<comment type="caution">
    <text evidence="1">The sequence shown here is derived from an EMBL/GenBank/DDBJ whole genome shotgun (WGS) entry which is preliminary data.</text>
</comment>
<sequence>MSEIKQTNPSHELNLLISGAGVAGLTAAHFLLRAGHKVTIIEHAQTIRASGQNVDVRGHALTILKQMTALSFDAYAAVQAKITKEKGLRFVDANDAVWAEFPVDDGTSFTGEIEIMRGDLANVLCDSIKDSPGLEMLFERRITGIEETGNGVKVRMDDESVKEADLLIVAEGIGSATRTILFGDGANDVVKPLGQWSCWFSIPYEETDSEWARWYNATKGRMILIRPDRQNGGLTRVSLWTMTRDFEVEKTLNSLVRAGPAEQKQYWSKLFHGAGWEAPRVLQAMEKAPDFYMQKVAQVKIDTWSKGPAVLVGDAACCPSPISGMGVTNAMVGAYVLAGEINRSPGDFSVALKAYEDKMRPFVKIAQQLAPGTPGAANPEGAWGIWALHCFLGLIAWIKLYKLLGSSVNPPSQAMQLPNYGSQIVT</sequence>